<protein>
    <submittedName>
        <fullName evidence="1">Uncharacterized protein</fullName>
    </submittedName>
</protein>
<name>A0ABZ2KZV6_9BACT</name>
<organism evidence="1 2">
    <name type="scientific">Pendulispora rubella</name>
    <dbReference type="NCBI Taxonomy" id="2741070"/>
    <lineage>
        <taxon>Bacteria</taxon>
        <taxon>Pseudomonadati</taxon>
        <taxon>Myxococcota</taxon>
        <taxon>Myxococcia</taxon>
        <taxon>Myxococcales</taxon>
        <taxon>Sorangiineae</taxon>
        <taxon>Pendulisporaceae</taxon>
        <taxon>Pendulispora</taxon>
    </lineage>
</organism>
<dbReference type="Proteomes" id="UP001374803">
    <property type="component" value="Chromosome"/>
</dbReference>
<evidence type="ECO:0000313" key="2">
    <source>
        <dbReference type="Proteomes" id="UP001374803"/>
    </source>
</evidence>
<proteinExistence type="predicted"/>
<dbReference type="InterPro" id="IPR028994">
    <property type="entry name" value="Integrin_alpha_N"/>
</dbReference>
<gene>
    <name evidence="1" type="ORF">LVJ94_45800</name>
</gene>
<sequence length="343" mass="36615">MTRTWVLAVGGLAALGGLTFFFWKIGSPPAPPARAAVAETDAGADACTALRDANEAMLEKLQQAKKDCHIVRPDLGCVTTRTGVMWGYRIARTRTKPAEGNDVQEIQECATEHDVELVRRDAAGTKVLAGGKETLSYDGSTKQNELSLEALADYDGDGEVEILRVHDAFVQEGAPEHTVTVLTFKDGDAKPYPPAAALKKIEAQRDVDGDGRPDLLSRGPYAGVAVTDALGNERPLGSAMFAYHALANGAFELGDAASVAYTRSRCPSPPKDVAITLDDTTGATEHDAFADSLVCARLWGVTQEKIEHAWASVCRDFDAAENPFACQTWPTALAAATPPFVLR</sequence>
<keyword evidence="2" id="KW-1185">Reference proteome</keyword>
<dbReference type="SUPFAM" id="SSF69318">
    <property type="entry name" value="Integrin alpha N-terminal domain"/>
    <property type="match status" value="1"/>
</dbReference>
<reference evidence="1" key="1">
    <citation type="submission" date="2021-12" db="EMBL/GenBank/DDBJ databases">
        <title>Discovery of the Pendulisporaceae a myxobacterial family with distinct sporulation behavior and unique specialized metabolism.</title>
        <authorList>
            <person name="Garcia R."/>
            <person name="Popoff A."/>
            <person name="Bader C.D."/>
            <person name="Loehr J."/>
            <person name="Walesch S."/>
            <person name="Walt C."/>
            <person name="Boldt J."/>
            <person name="Bunk B."/>
            <person name="Haeckl F.J.F.P.J."/>
            <person name="Gunesch A.P."/>
            <person name="Birkelbach J."/>
            <person name="Nuebel U."/>
            <person name="Pietschmann T."/>
            <person name="Bach T."/>
            <person name="Mueller R."/>
        </authorList>
    </citation>
    <scope>NUCLEOTIDE SEQUENCE</scope>
    <source>
        <strain evidence="1">MSr11367</strain>
    </source>
</reference>
<evidence type="ECO:0000313" key="1">
    <source>
        <dbReference type="EMBL" id="WXB04207.1"/>
    </source>
</evidence>
<dbReference type="EMBL" id="CP089983">
    <property type="protein sequence ID" value="WXB04207.1"/>
    <property type="molecule type" value="Genomic_DNA"/>
</dbReference>
<dbReference type="RefSeq" id="WP_394833844.1">
    <property type="nucleotide sequence ID" value="NZ_CP089929.1"/>
</dbReference>
<accession>A0ABZ2KZV6</accession>